<accession>A0A7W4YHQ1</accession>
<comment type="caution">
    <text evidence="2">The sequence shown here is derived from an EMBL/GenBank/DDBJ whole genome shotgun (WGS) entry which is preliminary data.</text>
</comment>
<protein>
    <submittedName>
        <fullName evidence="2">Transcriptional regulator of met regulon</fullName>
    </submittedName>
</protein>
<gene>
    <name evidence="2" type="ORF">FHX33_000379</name>
</gene>
<feature type="region of interest" description="Disordered" evidence="1">
    <location>
        <begin position="60"/>
        <end position="97"/>
    </location>
</feature>
<dbReference type="RefSeq" id="WP_021764840.1">
    <property type="nucleotide sequence ID" value="NZ_JACHVP010000001.1"/>
</dbReference>
<evidence type="ECO:0000313" key="3">
    <source>
        <dbReference type="Proteomes" id="UP000538196"/>
    </source>
</evidence>
<dbReference type="Proteomes" id="UP000538196">
    <property type="component" value="Unassembled WGS sequence"/>
</dbReference>
<dbReference type="EMBL" id="JACHVP010000001">
    <property type="protein sequence ID" value="MBB2965647.1"/>
    <property type="molecule type" value="Genomic_DNA"/>
</dbReference>
<reference evidence="2 3" key="1">
    <citation type="submission" date="2020-08" db="EMBL/GenBank/DDBJ databases">
        <title>Sequencing the genomes of 1000 actinobacteria strains.</title>
        <authorList>
            <person name="Klenk H.-P."/>
        </authorList>
    </citation>
    <scope>NUCLEOTIDE SEQUENCE [LARGE SCALE GENOMIC DNA]</scope>
    <source>
        <strain evidence="2 3">DSM 20146</strain>
    </source>
</reference>
<proteinExistence type="predicted"/>
<dbReference type="AlphaFoldDB" id="A0A7W4YHQ1"/>
<evidence type="ECO:0000256" key="1">
    <source>
        <dbReference type="SAM" id="MobiDB-lite"/>
    </source>
</evidence>
<evidence type="ECO:0000313" key="2">
    <source>
        <dbReference type="EMBL" id="MBB2965647.1"/>
    </source>
</evidence>
<organism evidence="2 3">
    <name type="scientific">Leifsonia aquatica</name>
    <name type="common">Corynebacterium aquaticum</name>
    <dbReference type="NCBI Taxonomy" id="144185"/>
    <lineage>
        <taxon>Bacteria</taxon>
        <taxon>Bacillati</taxon>
        <taxon>Actinomycetota</taxon>
        <taxon>Actinomycetes</taxon>
        <taxon>Micrococcales</taxon>
        <taxon>Microbacteriaceae</taxon>
        <taxon>Leifsonia</taxon>
    </lineage>
</organism>
<name>A0A7W4YHQ1_LEIAQ</name>
<sequence>MSELDITAPTTLGPGHVPGGIPLKIHLGEAEYSALIRIAQHRRTSASQLVEQLVLHALSHTPVPPPADSQPKRKHTSYEEATSGYRADPVPIIRPVP</sequence>
<keyword evidence="3" id="KW-1185">Reference proteome</keyword>